<accession>A0AAX6G600</accession>
<evidence type="ECO:0000256" key="1">
    <source>
        <dbReference type="SAM" id="Phobius"/>
    </source>
</evidence>
<dbReference type="Proteomes" id="UP001140949">
    <property type="component" value="Unassembled WGS sequence"/>
</dbReference>
<evidence type="ECO:0000313" key="3">
    <source>
        <dbReference type="Proteomes" id="UP001140949"/>
    </source>
</evidence>
<sequence length="148" mass="16658">MDHLELTLGALLVIVVSALWGALVNLLWKPYAMARRFKEQGVRGPEPKFWSGSLEEIKSLKKDARGTEMDVSSHDIVPRVLPSSYTMFWRRETFSIGSGHKRGSASLTQSMPNKFYQQIWFLHQDEPKSVRFGHPGQGIGCNSRLGVG</sequence>
<keyword evidence="1" id="KW-0472">Membrane</keyword>
<proteinExistence type="predicted"/>
<evidence type="ECO:0000313" key="2">
    <source>
        <dbReference type="EMBL" id="KAJ6823873.1"/>
    </source>
</evidence>
<dbReference type="AlphaFoldDB" id="A0AAX6G600"/>
<keyword evidence="1" id="KW-1133">Transmembrane helix</keyword>
<name>A0AAX6G600_IRIPA</name>
<protein>
    <submittedName>
        <fullName evidence="2">Uncharacterized acetyltransferase</fullName>
    </submittedName>
</protein>
<reference evidence="2" key="2">
    <citation type="submission" date="2023-04" db="EMBL/GenBank/DDBJ databases">
        <authorList>
            <person name="Bruccoleri R.E."/>
            <person name="Oakeley E.J."/>
            <person name="Faust A.-M."/>
            <person name="Dessus-Babus S."/>
            <person name="Altorfer M."/>
            <person name="Burckhardt D."/>
            <person name="Oertli M."/>
            <person name="Naumann U."/>
            <person name="Petersen F."/>
            <person name="Wong J."/>
        </authorList>
    </citation>
    <scope>NUCLEOTIDE SEQUENCE</scope>
    <source>
        <strain evidence="2">GSM-AAB239-AS_SAM_17_03QT</strain>
        <tissue evidence="2">Leaf</tissue>
    </source>
</reference>
<keyword evidence="1" id="KW-0812">Transmembrane</keyword>
<reference evidence="2" key="1">
    <citation type="journal article" date="2023" name="GigaByte">
        <title>Genome assembly of the bearded iris, Iris pallida Lam.</title>
        <authorList>
            <person name="Bruccoleri R.E."/>
            <person name="Oakeley E.J."/>
            <person name="Faust A.M.E."/>
            <person name="Altorfer M."/>
            <person name="Dessus-Babus S."/>
            <person name="Burckhardt D."/>
            <person name="Oertli M."/>
            <person name="Naumann U."/>
            <person name="Petersen F."/>
            <person name="Wong J."/>
        </authorList>
    </citation>
    <scope>NUCLEOTIDE SEQUENCE</scope>
    <source>
        <strain evidence="2">GSM-AAB239-AS_SAM_17_03QT</strain>
    </source>
</reference>
<feature type="transmembrane region" description="Helical" evidence="1">
    <location>
        <begin position="6"/>
        <end position="28"/>
    </location>
</feature>
<comment type="caution">
    <text evidence="2">The sequence shown here is derived from an EMBL/GenBank/DDBJ whole genome shotgun (WGS) entry which is preliminary data.</text>
</comment>
<dbReference type="EMBL" id="JANAVB010022596">
    <property type="protein sequence ID" value="KAJ6823873.1"/>
    <property type="molecule type" value="Genomic_DNA"/>
</dbReference>
<gene>
    <name evidence="2" type="ORF">M6B38_127940</name>
</gene>
<keyword evidence="3" id="KW-1185">Reference proteome</keyword>
<organism evidence="2 3">
    <name type="scientific">Iris pallida</name>
    <name type="common">Sweet iris</name>
    <dbReference type="NCBI Taxonomy" id="29817"/>
    <lineage>
        <taxon>Eukaryota</taxon>
        <taxon>Viridiplantae</taxon>
        <taxon>Streptophyta</taxon>
        <taxon>Embryophyta</taxon>
        <taxon>Tracheophyta</taxon>
        <taxon>Spermatophyta</taxon>
        <taxon>Magnoliopsida</taxon>
        <taxon>Liliopsida</taxon>
        <taxon>Asparagales</taxon>
        <taxon>Iridaceae</taxon>
        <taxon>Iridoideae</taxon>
        <taxon>Irideae</taxon>
        <taxon>Iris</taxon>
    </lineage>
</organism>